<name>W4M244_9BACT</name>
<evidence type="ECO:0000256" key="1">
    <source>
        <dbReference type="SAM" id="Phobius"/>
    </source>
</evidence>
<protein>
    <submittedName>
        <fullName evidence="2">Uncharacterized protein</fullName>
    </submittedName>
</protein>
<proteinExistence type="predicted"/>
<evidence type="ECO:0000313" key="2">
    <source>
        <dbReference type="EMBL" id="ETX04399.1"/>
    </source>
</evidence>
<sequence>MWWLLFIIVFSSVVLVKRKLSKRVQPPRVPQLLEAPKLLEAPQEGPEPVLHAAGLQAEDYNTASLPPLVSYYHWEPAILRWGLSDRIRWRLRRPSQARYGNMLRWYALGIAILLVGVGLWLWIRS</sequence>
<dbReference type="EMBL" id="AZHX01001233">
    <property type="protein sequence ID" value="ETX04399.1"/>
    <property type="molecule type" value="Genomic_DNA"/>
</dbReference>
<feature type="transmembrane region" description="Helical" evidence="1">
    <location>
        <begin position="103"/>
        <end position="123"/>
    </location>
</feature>
<gene>
    <name evidence="2" type="ORF">ETSY2_29040</name>
</gene>
<keyword evidence="1" id="KW-0812">Transmembrane</keyword>
<evidence type="ECO:0000313" key="3">
    <source>
        <dbReference type="Proteomes" id="UP000019140"/>
    </source>
</evidence>
<keyword evidence="3" id="KW-1185">Reference proteome</keyword>
<keyword evidence="1" id="KW-1133">Transmembrane helix</keyword>
<organism evidence="2 3">
    <name type="scientific">Candidatus Entotheonella gemina</name>
    <dbReference type="NCBI Taxonomy" id="1429439"/>
    <lineage>
        <taxon>Bacteria</taxon>
        <taxon>Pseudomonadati</taxon>
        <taxon>Nitrospinota/Tectimicrobiota group</taxon>
        <taxon>Candidatus Tectimicrobiota</taxon>
        <taxon>Candidatus Entotheonellia</taxon>
        <taxon>Candidatus Entotheonellales</taxon>
        <taxon>Candidatus Entotheonellaceae</taxon>
        <taxon>Candidatus Entotheonella</taxon>
    </lineage>
</organism>
<dbReference type="AlphaFoldDB" id="W4M244"/>
<dbReference type="Proteomes" id="UP000019140">
    <property type="component" value="Unassembled WGS sequence"/>
</dbReference>
<reference evidence="2 3" key="1">
    <citation type="journal article" date="2014" name="Nature">
        <title>An environmental bacterial taxon with a large and distinct metabolic repertoire.</title>
        <authorList>
            <person name="Wilson M.C."/>
            <person name="Mori T."/>
            <person name="Ruckert C."/>
            <person name="Uria A.R."/>
            <person name="Helf M.J."/>
            <person name="Takada K."/>
            <person name="Gernert C."/>
            <person name="Steffens U.A."/>
            <person name="Heycke N."/>
            <person name="Schmitt S."/>
            <person name="Rinke C."/>
            <person name="Helfrich E.J."/>
            <person name="Brachmann A.O."/>
            <person name="Gurgui C."/>
            <person name="Wakimoto T."/>
            <person name="Kracht M."/>
            <person name="Crusemann M."/>
            <person name="Hentschel U."/>
            <person name="Abe I."/>
            <person name="Matsunaga S."/>
            <person name="Kalinowski J."/>
            <person name="Takeyama H."/>
            <person name="Piel J."/>
        </authorList>
    </citation>
    <scope>NUCLEOTIDE SEQUENCE [LARGE SCALE GENOMIC DNA]</scope>
    <source>
        <strain evidence="3">TSY2</strain>
    </source>
</reference>
<comment type="caution">
    <text evidence="2">The sequence shown here is derived from an EMBL/GenBank/DDBJ whole genome shotgun (WGS) entry which is preliminary data.</text>
</comment>
<keyword evidence="1" id="KW-0472">Membrane</keyword>
<dbReference type="HOGENOM" id="CLU_1988562_0_0_7"/>
<accession>W4M244</accession>